<dbReference type="InterPro" id="IPR018181">
    <property type="entry name" value="Heat_shock_70_CS"/>
</dbReference>
<name>A0A3R8R6M8_9FIRM</name>
<dbReference type="InterPro" id="IPR043129">
    <property type="entry name" value="ATPase_NBD"/>
</dbReference>
<evidence type="ECO:0000256" key="5">
    <source>
        <dbReference type="ARBA" id="ARBA00022553"/>
    </source>
</evidence>
<comment type="caution">
    <text evidence="15">The sequence shown here is derived from an EMBL/GenBank/DDBJ whole genome shotgun (WGS) entry which is preliminary data.</text>
</comment>
<evidence type="ECO:0000256" key="12">
    <source>
        <dbReference type="ARBA" id="ARBA00033103"/>
    </source>
</evidence>
<dbReference type="PANTHER" id="PTHR19375">
    <property type="entry name" value="HEAT SHOCK PROTEIN 70KDA"/>
    <property type="match status" value="1"/>
</dbReference>
<keyword evidence="16" id="KW-1185">Reference proteome</keyword>
<dbReference type="Gene3D" id="2.60.34.10">
    <property type="entry name" value="Substrate Binding Domain Of DNAk, Chain A, domain 1"/>
    <property type="match status" value="1"/>
</dbReference>
<evidence type="ECO:0000256" key="2">
    <source>
        <dbReference type="ARBA" id="ARBA00007381"/>
    </source>
</evidence>
<dbReference type="Pfam" id="PF00012">
    <property type="entry name" value="HSP70"/>
    <property type="match status" value="2"/>
</dbReference>
<organism evidence="15 16">
    <name type="scientific">Schaedlerella arabinosiphila</name>
    <dbReference type="NCBI Taxonomy" id="2044587"/>
    <lineage>
        <taxon>Bacteria</taxon>
        <taxon>Bacillati</taxon>
        <taxon>Bacillota</taxon>
        <taxon>Clostridia</taxon>
        <taxon>Lachnospirales</taxon>
        <taxon>Lachnospiraceae</taxon>
        <taxon>Schaedlerella</taxon>
    </lineage>
</organism>
<evidence type="ECO:0000256" key="3">
    <source>
        <dbReference type="ARBA" id="ARBA00014415"/>
    </source>
</evidence>
<reference evidence="15" key="1">
    <citation type="submission" date="2018-10" db="EMBL/GenBank/DDBJ databases">
        <title>Schaedlerella arabinophila gen. nov. sp. nov., isolated from the mouse intestinal tract and comparative analysis with the genome of the closely related altered Schaedler flora strain ASF502.</title>
        <authorList>
            <person name="Miyake S."/>
            <person name="Soh M."/>
            <person name="Seedorf H."/>
        </authorList>
    </citation>
    <scope>NUCLEOTIDE SEQUENCE [LARGE SCALE GENOMIC DNA]</scope>
    <source>
        <strain evidence="15">DSM 106076</strain>
    </source>
</reference>
<dbReference type="InterPro" id="IPR029047">
    <property type="entry name" value="HSP70_peptide-bd_sf"/>
</dbReference>
<evidence type="ECO:0000256" key="9">
    <source>
        <dbReference type="ARBA" id="ARBA00023186"/>
    </source>
</evidence>
<evidence type="ECO:0000313" key="16">
    <source>
        <dbReference type="Proteomes" id="UP000274920"/>
    </source>
</evidence>
<evidence type="ECO:0000256" key="13">
    <source>
        <dbReference type="RuleBase" id="RU003322"/>
    </source>
</evidence>
<evidence type="ECO:0000256" key="6">
    <source>
        <dbReference type="ARBA" id="ARBA00022741"/>
    </source>
</evidence>
<protein>
    <recommendedName>
        <fullName evidence="3">Chaperone protein DnaK</fullName>
    </recommendedName>
    <alternativeName>
        <fullName evidence="4">Chaperone protein dnaK</fullName>
    </alternativeName>
    <alternativeName>
        <fullName evidence="12">HSP70</fullName>
    </alternativeName>
    <alternativeName>
        <fullName evidence="11">Heat shock 70 kDa protein</fullName>
    </alternativeName>
    <alternativeName>
        <fullName evidence="10">Heat shock protein 70</fullName>
    </alternativeName>
</protein>
<keyword evidence="7 13" id="KW-0067">ATP-binding</keyword>
<dbReference type="AlphaFoldDB" id="A0A3R8R6M8"/>
<dbReference type="Proteomes" id="UP000274920">
    <property type="component" value="Unassembled WGS sequence"/>
</dbReference>
<dbReference type="Gene3D" id="3.30.420.40">
    <property type="match status" value="2"/>
</dbReference>
<dbReference type="RefSeq" id="WP_125128558.1">
    <property type="nucleotide sequence ID" value="NZ_RHJS01000002.1"/>
</dbReference>
<dbReference type="GO" id="GO:0140662">
    <property type="term" value="F:ATP-dependent protein folding chaperone"/>
    <property type="evidence" value="ECO:0007669"/>
    <property type="project" value="InterPro"/>
</dbReference>
<dbReference type="FunFam" id="3.90.640.10:FF:000003">
    <property type="entry name" value="Molecular chaperone DnaK"/>
    <property type="match status" value="1"/>
</dbReference>
<evidence type="ECO:0000256" key="7">
    <source>
        <dbReference type="ARBA" id="ARBA00022840"/>
    </source>
</evidence>
<dbReference type="FunFam" id="3.30.420.40:FF:000071">
    <property type="entry name" value="Molecular chaperone DnaK"/>
    <property type="match status" value="1"/>
</dbReference>
<sequence length="571" mass="64026">MGANTIIGIDLGTSTTEAAVIRDGKPMMIVNFDGQVITPSAAGVDKEGQFVFGEKAKAQYLLAPEDTVIEAKRKIGTKETLRMGKKEYSPVEISAMLLKYVREYVSESLGEDISRAVISVPAYFDDLQRQETVEAGKRAGFSVERIINEPTAASLSYGISHMDEESHILVYDLGGGTFDVTLLEMFGGVVEVKASSGDNRLGGKDFDECLIQWLLSQFRKKNGKDLSKDPAAMVKLKEQAEWCKKELSVRDSCQIVIPFIAEKNGNPLALEETVTAEQFEEMTRELVERTHAPIDVVLADSGVMAEEIDRILLVGGSTRMPMIRRDIEAYLHTEPSKAVNPDYAVAEGAAIQAGIIEGSLSREEGIIMTDVNPYTLGIRVLCDDKSHYMSIVIPRNVTIPVVRKSIYYTSYDNQDAAKIEVYQGEHDDVRLNHFLGEFVISGIPMRPEGEERIEVEFSYNLNGMLEVSARIPSSGEEASVEINMMEYEQEFFTEAATDVTKWKESSLAKEYRTVIRRAERRLKNEKVQNMPFYKDDLESCLYDLKLALIEEDQDRAEELEEDILDMLEEME</sequence>
<keyword evidence="14" id="KW-0175">Coiled coil</keyword>
<dbReference type="PRINTS" id="PR00301">
    <property type="entry name" value="HEATSHOCK70"/>
</dbReference>
<keyword evidence="8" id="KW-0346">Stress response</keyword>
<dbReference type="InterPro" id="IPR013126">
    <property type="entry name" value="Hsp_70_fam"/>
</dbReference>
<evidence type="ECO:0000313" key="15">
    <source>
        <dbReference type="EMBL" id="RRK33237.1"/>
    </source>
</evidence>
<evidence type="ECO:0000256" key="1">
    <source>
        <dbReference type="ARBA" id="ARBA00002290"/>
    </source>
</evidence>
<dbReference type="SUPFAM" id="SSF100920">
    <property type="entry name" value="Heat shock protein 70kD (HSP70), peptide-binding domain"/>
    <property type="match status" value="1"/>
</dbReference>
<comment type="function">
    <text evidence="1">Acts as a chaperone.</text>
</comment>
<dbReference type="GO" id="GO:0005524">
    <property type="term" value="F:ATP binding"/>
    <property type="evidence" value="ECO:0007669"/>
    <property type="project" value="UniProtKB-KW"/>
</dbReference>
<dbReference type="PROSITE" id="PS00329">
    <property type="entry name" value="HSP70_2"/>
    <property type="match status" value="1"/>
</dbReference>
<gene>
    <name evidence="15" type="ORF">EBB54_19265</name>
</gene>
<dbReference type="SUPFAM" id="SSF53067">
    <property type="entry name" value="Actin-like ATPase domain"/>
    <property type="match status" value="2"/>
</dbReference>
<keyword evidence="6 13" id="KW-0547">Nucleotide-binding</keyword>
<keyword evidence="5" id="KW-0597">Phosphoprotein</keyword>
<evidence type="ECO:0000256" key="14">
    <source>
        <dbReference type="SAM" id="Coils"/>
    </source>
</evidence>
<keyword evidence="9" id="KW-0143">Chaperone</keyword>
<evidence type="ECO:0000256" key="10">
    <source>
        <dbReference type="ARBA" id="ARBA00030019"/>
    </source>
</evidence>
<dbReference type="Gene3D" id="3.90.640.10">
    <property type="entry name" value="Actin, Chain A, domain 4"/>
    <property type="match status" value="1"/>
</dbReference>
<dbReference type="PROSITE" id="PS01036">
    <property type="entry name" value="HSP70_3"/>
    <property type="match status" value="1"/>
</dbReference>
<dbReference type="EMBL" id="RHJS01000002">
    <property type="protein sequence ID" value="RRK33237.1"/>
    <property type="molecule type" value="Genomic_DNA"/>
</dbReference>
<comment type="similarity">
    <text evidence="2 13">Belongs to the heat shock protein 70 family.</text>
</comment>
<accession>A0A3R8R6M8</accession>
<evidence type="ECO:0000256" key="8">
    <source>
        <dbReference type="ARBA" id="ARBA00023016"/>
    </source>
</evidence>
<feature type="coiled-coil region" evidence="14">
    <location>
        <begin position="508"/>
        <end position="569"/>
    </location>
</feature>
<evidence type="ECO:0000256" key="11">
    <source>
        <dbReference type="ARBA" id="ARBA00030945"/>
    </source>
</evidence>
<evidence type="ECO:0000256" key="4">
    <source>
        <dbReference type="ARBA" id="ARBA00017249"/>
    </source>
</evidence>
<proteinExistence type="inferred from homology"/>